<dbReference type="EMBL" id="VBPA01000391">
    <property type="protein sequence ID" value="TMQ68685.1"/>
    <property type="molecule type" value="Genomic_DNA"/>
</dbReference>
<evidence type="ECO:0000313" key="5">
    <source>
        <dbReference type="Proteomes" id="UP000319836"/>
    </source>
</evidence>
<keyword evidence="1" id="KW-0175">Coiled coil</keyword>
<keyword evidence="3" id="KW-0812">Transmembrane</keyword>
<comment type="caution">
    <text evidence="4">The sequence shown here is derived from an EMBL/GenBank/DDBJ whole genome shotgun (WGS) entry which is preliminary data.</text>
</comment>
<accession>A0A538TYG0</accession>
<feature type="transmembrane region" description="Helical" evidence="3">
    <location>
        <begin position="412"/>
        <end position="431"/>
    </location>
</feature>
<dbReference type="Proteomes" id="UP000319836">
    <property type="component" value="Unassembled WGS sequence"/>
</dbReference>
<feature type="non-terminal residue" evidence="4">
    <location>
        <position position="585"/>
    </location>
</feature>
<protein>
    <submittedName>
        <fullName evidence="4">Carbohydrate-binding protein</fullName>
    </submittedName>
</protein>
<name>A0A538TYG0_UNCEI</name>
<dbReference type="AlphaFoldDB" id="A0A538TYG0"/>
<sequence length="585" mass="65316">MSILRHVSARQESEAADRQPPIGLGANSLQSELLGLEQLEERARALAAEFTLARRHRGPAYPLQSLAENARRLRHAYRTFAVDIRRGVASPPASEWLLDNFHLVEAEIRNVAHDLPSRYYLELPKLAARDFAGTARVYAMAVELLRHSDARLDLVRLTRFMNAYQTVAPLSIGELWAWPSMLKLALLEHVRRIADELLASRAARLEADERFAAFERARAAGGPPELPPSFHVAFVDQLLQRMREYGAGSAELRQRLEERLGLAQASVEDAVRAEHQRQATGHVSMGNSITSLRLCATLDWNLYVERVSLVEQILRRDPPGVYARMEFASRDRYRQAVEELSEPTGEAQVRVALRAIESARQAAERVGIDAKAAHVGHHLIGPGRRELEIDVAYHPHFARRVRRFIFAQATPFYLGSIALLTLLGMTLAVGIAGELHAGSWARLWVAVVAAIPASDLAVSLMQRLVHRLASPRKLPRLDLRGGVPEAARTMVIVPCLLPSADVARALVERLEVHALGNMDRNLHFALLTDFPDAPTEHRAEDDAALAAARAGIEALNDHYAPADRDRFYLFHRARRWNPSEGVWMG</sequence>
<reference evidence="4 5" key="1">
    <citation type="journal article" date="2019" name="Nat. Microbiol.">
        <title>Mediterranean grassland soil C-N compound turnover is dependent on rainfall and depth, and is mediated by genomically divergent microorganisms.</title>
        <authorList>
            <person name="Diamond S."/>
            <person name="Andeer P.F."/>
            <person name="Li Z."/>
            <person name="Crits-Christoph A."/>
            <person name="Burstein D."/>
            <person name="Anantharaman K."/>
            <person name="Lane K.R."/>
            <person name="Thomas B.C."/>
            <person name="Pan C."/>
            <person name="Northen T.R."/>
            <person name="Banfield J.F."/>
        </authorList>
    </citation>
    <scope>NUCLEOTIDE SEQUENCE [LARGE SCALE GENOMIC DNA]</scope>
    <source>
        <strain evidence="4">WS_10</strain>
    </source>
</reference>
<keyword evidence="3" id="KW-1133">Transmembrane helix</keyword>
<evidence type="ECO:0000256" key="2">
    <source>
        <dbReference type="SAM" id="MobiDB-lite"/>
    </source>
</evidence>
<feature type="region of interest" description="Disordered" evidence="2">
    <location>
        <begin position="1"/>
        <end position="23"/>
    </location>
</feature>
<evidence type="ECO:0000256" key="3">
    <source>
        <dbReference type="SAM" id="Phobius"/>
    </source>
</evidence>
<keyword evidence="3" id="KW-0472">Membrane</keyword>
<proteinExistence type="predicted"/>
<feature type="transmembrane region" description="Helical" evidence="3">
    <location>
        <begin position="443"/>
        <end position="465"/>
    </location>
</feature>
<feature type="coiled-coil region" evidence="1">
    <location>
        <begin position="29"/>
        <end position="56"/>
    </location>
</feature>
<dbReference type="Gene3D" id="3.90.1200.10">
    <property type="match status" value="1"/>
</dbReference>
<organism evidence="4 5">
    <name type="scientific">Eiseniibacteriota bacterium</name>
    <dbReference type="NCBI Taxonomy" id="2212470"/>
    <lineage>
        <taxon>Bacteria</taxon>
        <taxon>Candidatus Eiseniibacteriota</taxon>
    </lineage>
</organism>
<gene>
    <name evidence="4" type="ORF">E6K80_14010</name>
</gene>
<evidence type="ECO:0000313" key="4">
    <source>
        <dbReference type="EMBL" id="TMQ68685.1"/>
    </source>
</evidence>
<evidence type="ECO:0000256" key="1">
    <source>
        <dbReference type="SAM" id="Coils"/>
    </source>
</evidence>